<reference evidence="1 2" key="1">
    <citation type="submission" date="2021-01" db="EMBL/GenBank/DDBJ databases">
        <title>Whole genome shotgun sequence of Catellatospora bangladeshensis NBRC 107357.</title>
        <authorList>
            <person name="Komaki H."/>
            <person name="Tamura T."/>
        </authorList>
    </citation>
    <scope>NUCLEOTIDE SEQUENCE [LARGE SCALE GENOMIC DNA]</scope>
    <source>
        <strain evidence="1 2">NBRC 107357</strain>
    </source>
</reference>
<accession>A0A8J3JL12</accession>
<organism evidence="1 2">
    <name type="scientific">Catellatospora bangladeshensis</name>
    <dbReference type="NCBI Taxonomy" id="310355"/>
    <lineage>
        <taxon>Bacteria</taxon>
        <taxon>Bacillati</taxon>
        <taxon>Actinomycetota</taxon>
        <taxon>Actinomycetes</taxon>
        <taxon>Micromonosporales</taxon>
        <taxon>Micromonosporaceae</taxon>
        <taxon>Catellatospora</taxon>
    </lineage>
</organism>
<comment type="caution">
    <text evidence="1">The sequence shown here is derived from an EMBL/GenBank/DDBJ whole genome shotgun (WGS) entry which is preliminary data.</text>
</comment>
<dbReference type="Proteomes" id="UP000601223">
    <property type="component" value="Unassembled WGS sequence"/>
</dbReference>
<evidence type="ECO:0000313" key="1">
    <source>
        <dbReference type="EMBL" id="GIF82561.1"/>
    </source>
</evidence>
<keyword evidence="2" id="KW-1185">Reference proteome</keyword>
<dbReference type="EMBL" id="BONF01000020">
    <property type="protein sequence ID" value="GIF82561.1"/>
    <property type="molecule type" value="Genomic_DNA"/>
</dbReference>
<gene>
    <name evidence="1" type="ORF">Cba03nite_39100</name>
</gene>
<dbReference type="AlphaFoldDB" id="A0A8J3JL12"/>
<evidence type="ECO:0000313" key="2">
    <source>
        <dbReference type="Proteomes" id="UP000601223"/>
    </source>
</evidence>
<name>A0A8J3JL12_9ACTN</name>
<proteinExistence type="predicted"/>
<protein>
    <submittedName>
        <fullName evidence="1">Uncharacterized protein</fullName>
    </submittedName>
</protein>
<dbReference type="RefSeq" id="WP_203747907.1">
    <property type="nucleotide sequence ID" value="NZ_BONF01000020.1"/>
</dbReference>
<sequence length="399" mass="41912">MLEDELREMFAARVQTSPAAADPADRAIRRARVVNRRRQGLTGTMTVFAFAAVLGAAAAAQSVSGTPTAAEPDRITFEDLFAGAQQPVAKQEPALPTMALPLDLLVGGQLWTSDGKRIQLQQQGEVDAIARVPDGWVYSDDTAVRLLPSSADKPVTLSGRASWTVSQDGVRVAVNDHGTLTVSKLSGAGKGTQVASSPVPEAAVPVGFFGDRVVLSSASGYDYWSAGTARYSETWNAELRAVFGTAGGSAAVGVVEGTDKRLCLVDVTAIKTGLKIGARMGCSELINMEMIRRGAALSPDGRLLAIITPVGVQMIDLQRARDTAAGDPQQKVKELQVAANCPVETVVALVWSDNQTALAQIGGDAILACRTDGAKLQVTMPEDVTPGWMLIPAFGTVKK</sequence>